<reference evidence="4 5" key="1">
    <citation type="submission" date="2019-06" db="EMBL/GenBank/DDBJ databases">
        <title>Sequencing the genomes of 1000 actinobacteria strains.</title>
        <authorList>
            <person name="Klenk H.-P."/>
        </authorList>
    </citation>
    <scope>NUCLEOTIDE SEQUENCE [LARGE SCALE GENOMIC DNA]</scope>
    <source>
        <strain evidence="4 5">DSM 41929</strain>
    </source>
</reference>
<name>A0A542TGX3_9ACTN</name>
<evidence type="ECO:0000256" key="1">
    <source>
        <dbReference type="SAM" id="Coils"/>
    </source>
</evidence>
<evidence type="ECO:0000313" key="5">
    <source>
        <dbReference type="Proteomes" id="UP000318103"/>
    </source>
</evidence>
<evidence type="ECO:0000313" key="4">
    <source>
        <dbReference type="EMBL" id="TQK86091.1"/>
    </source>
</evidence>
<sequence>MTVHRVAFLVFDGVKMLDVSGPTEVFAEANTLGACYSLRYTSSSGEPVRTSIGTRLPVDAAAAEVDADTLVVPGADPLVTEPIPSDLTEAVRLLRAHTHRLVSICTGSFVLAAAGLLSGHRATTHWRHAQLLARAYPDIRVEPDSLFVEDRGIFTSAGVTAGIDLALSLVERDQGADLARDVARNLVMSMQRPGGQSQFSAPLKGTRREPPPAPSPLIPACCRRRPVRRGGGAQVSEAVVLPSLRIAFLLVRCRGGGRVGVVAHRFVAPVEVGHAVGGRTAGRARARRRADELREEADRIQAELAAAQQEWQEWRSPASGSVCCCPRRLAPGSRTMLRRR</sequence>
<dbReference type="AlphaFoldDB" id="A0A542TGX3"/>
<dbReference type="Gene3D" id="3.40.50.880">
    <property type="match status" value="1"/>
</dbReference>
<keyword evidence="1" id="KW-0175">Coiled coil</keyword>
<dbReference type="InterPro" id="IPR002818">
    <property type="entry name" value="DJ-1/PfpI"/>
</dbReference>
<dbReference type="Pfam" id="PF01965">
    <property type="entry name" value="DJ-1_PfpI"/>
    <property type="match status" value="1"/>
</dbReference>
<gene>
    <name evidence="4" type="ORF">FB563_6165</name>
</gene>
<organism evidence="4 5">
    <name type="scientific">Streptomyces puniciscabiei</name>
    <dbReference type="NCBI Taxonomy" id="164348"/>
    <lineage>
        <taxon>Bacteria</taxon>
        <taxon>Bacillati</taxon>
        <taxon>Actinomycetota</taxon>
        <taxon>Actinomycetes</taxon>
        <taxon>Kitasatosporales</taxon>
        <taxon>Streptomycetaceae</taxon>
        <taxon>Streptomyces</taxon>
    </lineage>
</organism>
<dbReference type="Proteomes" id="UP000318103">
    <property type="component" value="Unassembled WGS sequence"/>
</dbReference>
<dbReference type="CDD" id="cd03137">
    <property type="entry name" value="GATase1_AraC_1"/>
    <property type="match status" value="1"/>
</dbReference>
<dbReference type="SUPFAM" id="SSF52317">
    <property type="entry name" value="Class I glutamine amidotransferase-like"/>
    <property type="match status" value="1"/>
</dbReference>
<evidence type="ECO:0000259" key="3">
    <source>
        <dbReference type="Pfam" id="PF01965"/>
    </source>
</evidence>
<keyword evidence="5" id="KW-1185">Reference proteome</keyword>
<dbReference type="PANTHER" id="PTHR43130">
    <property type="entry name" value="ARAC-FAMILY TRANSCRIPTIONAL REGULATOR"/>
    <property type="match status" value="1"/>
</dbReference>
<evidence type="ECO:0000256" key="2">
    <source>
        <dbReference type="SAM" id="MobiDB-lite"/>
    </source>
</evidence>
<dbReference type="EMBL" id="VFNX01000002">
    <property type="protein sequence ID" value="TQK86091.1"/>
    <property type="molecule type" value="Genomic_DNA"/>
</dbReference>
<protein>
    <submittedName>
        <fullName evidence="4">DJ-1/PfpI family protein</fullName>
    </submittedName>
</protein>
<proteinExistence type="predicted"/>
<feature type="domain" description="DJ-1/PfpI" evidence="3">
    <location>
        <begin position="4"/>
        <end position="171"/>
    </location>
</feature>
<comment type="caution">
    <text evidence="4">The sequence shown here is derived from an EMBL/GenBank/DDBJ whole genome shotgun (WGS) entry which is preliminary data.</text>
</comment>
<dbReference type="PANTHER" id="PTHR43130:SF3">
    <property type="entry name" value="HTH-TYPE TRANSCRIPTIONAL REGULATOR RV1931C"/>
    <property type="match status" value="1"/>
</dbReference>
<feature type="coiled-coil region" evidence="1">
    <location>
        <begin position="283"/>
        <end position="310"/>
    </location>
</feature>
<dbReference type="InterPro" id="IPR052158">
    <property type="entry name" value="INH-QAR"/>
</dbReference>
<feature type="region of interest" description="Disordered" evidence="2">
    <location>
        <begin position="193"/>
        <end position="217"/>
    </location>
</feature>
<dbReference type="GO" id="GO:0006355">
    <property type="term" value="P:regulation of DNA-templated transcription"/>
    <property type="evidence" value="ECO:0007669"/>
    <property type="project" value="TreeGrafter"/>
</dbReference>
<accession>A0A542TGX3</accession>
<dbReference type="InterPro" id="IPR029062">
    <property type="entry name" value="Class_I_gatase-like"/>
</dbReference>